<evidence type="ECO:0000313" key="2">
    <source>
        <dbReference type="EMBL" id="RGS00232.1"/>
    </source>
</evidence>
<reference evidence="2 3" key="1">
    <citation type="submission" date="2018-08" db="EMBL/GenBank/DDBJ databases">
        <title>A genome reference for cultivated species of the human gut microbiota.</title>
        <authorList>
            <person name="Zou Y."/>
            <person name="Xue W."/>
            <person name="Luo G."/>
        </authorList>
    </citation>
    <scope>NUCLEOTIDE SEQUENCE [LARGE SCALE GENOMIC DNA]</scope>
    <source>
        <strain evidence="2 3">AF24-2</strain>
    </source>
</reference>
<dbReference type="Proteomes" id="UP000285864">
    <property type="component" value="Unassembled WGS sequence"/>
</dbReference>
<dbReference type="EMBL" id="QRUU01000002">
    <property type="protein sequence ID" value="RGS00232.1"/>
    <property type="molecule type" value="Genomic_DNA"/>
</dbReference>
<dbReference type="AlphaFoldDB" id="A0A412GZ52"/>
<protein>
    <submittedName>
        <fullName evidence="2">Uncharacterized protein</fullName>
    </submittedName>
</protein>
<dbReference type="RefSeq" id="WP_118482738.1">
    <property type="nucleotide sequence ID" value="NZ_QRUU01000002.1"/>
</dbReference>
<proteinExistence type="predicted"/>
<accession>A0A412GZ52</accession>
<name>A0A412GZ52_9BACT</name>
<feature type="region of interest" description="Disordered" evidence="1">
    <location>
        <begin position="122"/>
        <end position="142"/>
    </location>
</feature>
<evidence type="ECO:0000256" key="1">
    <source>
        <dbReference type="SAM" id="MobiDB-lite"/>
    </source>
</evidence>
<keyword evidence="3" id="KW-1185">Reference proteome</keyword>
<organism evidence="2 3">
    <name type="scientific">Phocaeicola coprocola</name>
    <dbReference type="NCBI Taxonomy" id="310298"/>
    <lineage>
        <taxon>Bacteria</taxon>
        <taxon>Pseudomonadati</taxon>
        <taxon>Bacteroidota</taxon>
        <taxon>Bacteroidia</taxon>
        <taxon>Bacteroidales</taxon>
        <taxon>Bacteroidaceae</taxon>
        <taxon>Phocaeicola</taxon>
    </lineage>
</organism>
<evidence type="ECO:0000313" key="3">
    <source>
        <dbReference type="Proteomes" id="UP000285864"/>
    </source>
</evidence>
<gene>
    <name evidence="2" type="ORF">DWY20_00945</name>
</gene>
<sequence length="142" mass="16425">MKYFEKLYASCEPTKQQIDEWLKELRKFIDTLYALSHVSKSEIQRITGIGTHTCFDTVRNFRFKTLATFFKAAEQVCEIDFDVTTLRLIIESCIMHKTNLIVREADPDEEPGENEFRILKQLSVGTDSRKGSPTGKKAEKLK</sequence>
<comment type="caution">
    <text evidence="2">The sequence shown here is derived from an EMBL/GenBank/DDBJ whole genome shotgun (WGS) entry which is preliminary data.</text>
</comment>